<gene>
    <name evidence="18" type="ORF">THTE_0730</name>
</gene>
<dbReference type="InterPro" id="IPR058240">
    <property type="entry name" value="rSAM_sf"/>
</dbReference>
<feature type="binding site" evidence="14">
    <location>
        <position position="140"/>
    </location>
    <ligand>
        <name>[4Fe-4S] cluster</name>
        <dbReference type="ChEBI" id="CHEBI:49883"/>
        <note>4Fe-4S-S-AdoMet</note>
    </ligand>
</feature>
<feature type="region of interest" description="Disordered" evidence="16">
    <location>
        <begin position="1"/>
        <end position="21"/>
    </location>
</feature>
<evidence type="ECO:0000256" key="8">
    <source>
        <dbReference type="ARBA" id="ARBA00022723"/>
    </source>
</evidence>
<dbReference type="PIRSF" id="PIRSF004911">
    <property type="entry name" value="DUF160"/>
    <property type="match status" value="1"/>
</dbReference>
<dbReference type="GO" id="GO:0046872">
    <property type="term" value="F:metal ion binding"/>
    <property type="evidence" value="ECO:0007669"/>
    <property type="project" value="UniProtKB-KW"/>
</dbReference>
<keyword evidence="9 15" id="KW-0663">Pyridoxal phosphate</keyword>
<keyword evidence="10" id="KW-0408">Iron</keyword>
<keyword evidence="12" id="KW-0413">Isomerase</keyword>
<evidence type="ECO:0000313" key="18">
    <source>
        <dbReference type="EMBL" id="ASV73332.1"/>
    </source>
</evidence>
<dbReference type="PROSITE" id="PS51918">
    <property type="entry name" value="RADICAL_SAM"/>
    <property type="match status" value="1"/>
</dbReference>
<keyword evidence="6 14" id="KW-0004">4Fe-4S</keyword>
<dbReference type="PANTHER" id="PTHR30538:SF1">
    <property type="entry name" value="L-LYSINE 2,3-AMINOMUTASE"/>
    <property type="match status" value="1"/>
</dbReference>
<evidence type="ECO:0000256" key="6">
    <source>
        <dbReference type="ARBA" id="ARBA00022485"/>
    </source>
</evidence>
<protein>
    <recommendedName>
        <fullName evidence="5">L-lysine 2,3-aminomutase</fullName>
    </recommendedName>
    <alternativeName>
        <fullName evidence="13">EF-P post-translational modification enzyme B</fullName>
    </alternativeName>
</protein>
<dbReference type="Pfam" id="PF04055">
    <property type="entry name" value="Radical_SAM"/>
    <property type="match status" value="1"/>
</dbReference>
<dbReference type="GO" id="GO:0016853">
    <property type="term" value="F:isomerase activity"/>
    <property type="evidence" value="ECO:0007669"/>
    <property type="project" value="UniProtKB-KW"/>
</dbReference>
<dbReference type="KEGG" id="ttf:THTE_0730"/>
<comment type="catalytic activity">
    <reaction evidence="1">
        <text>L-lysine = D-beta-lysine</text>
        <dbReference type="Rhea" id="RHEA:44148"/>
        <dbReference type="ChEBI" id="CHEBI:32551"/>
        <dbReference type="ChEBI" id="CHEBI:84138"/>
    </reaction>
</comment>
<dbReference type="SFLD" id="SFLDS00029">
    <property type="entry name" value="Radical_SAM"/>
    <property type="match status" value="1"/>
</dbReference>
<dbReference type="RefSeq" id="WP_095416734.1">
    <property type="nucleotide sequence ID" value="NZ_CP018477.1"/>
</dbReference>
<dbReference type="Gene3D" id="3.20.20.70">
    <property type="entry name" value="Aldolase class I"/>
    <property type="match status" value="1"/>
</dbReference>
<evidence type="ECO:0000256" key="2">
    <source>
        <dbReference type="ARBA" id="ARBA00001933"/>
    </source>
</evidence>
<dbReference type="Proteomes" id="UP000215086">
    <property type="component" value="Chromosome"/>
</dbReference>
<evidence type="ECO:0000256" key="10">
    <source>
        <dbReference type="ARBA" id="ARBA00023004"/>
    </source>
</evidence>
<sequence>MKSSSAFTTSEAAWPGECQSGSLGAPDWKTVLAEAIRDPQELCRELDLPSSLAEHARQAGKGFPLLLPRTVLPRIRKGDPHDPVLRQFLPVWEETQAVEGFTTDPLQEQAALTAPGILAKYHGRILIVTHPACPVHCRYCFRRHFPYAQALAGKQAEKETSTGVQPRLIASVVEYLSTHPDVTEVIFSGGEPLIIDDPEWKAWLKALADIPHLRRVRVHTRMPIVIPQRVTADLLATFERCPLTKVIVLHANHPREIDNPVSDAILRLRATGAVLFVQSVLLAGVNDSPEVLVELYEKLSDLGVMPYYLHQLDRVAGAHHFEVPEHRGREIIAELRRRLPGYLVPQYVREVPGATAKIPIF</sequence>
<feature type="binding site" evidence="14">
    <location>
        <position position="137"/>
    </location>
    <ligand>
        <name>[4Fe-4S] cluster</name>
        <dbReference type="ChEBI" id="CHEBI:49883"/>
        <note>4Fe-4S-S-AdoMet</note>
    </ligand>
</feature>
<dbReference type="AlphaFoldDB" id="A0A286RBJ1"/>
<evidence type="ECO:0000256" key="14">
    <source>
        <dbReference type="PIRSR" id="PIRSR004911-1"/>
    </source>
</evidence>
<evidence type="ECO:0000256" key="9">
    <source>
        <dbReference type="ARBA" id="ARBA00022898"/>
    </source>
</evidence>
<dbReference type="PANTHER" id="PTHR30538">
    <property type="entry name" value="LYSINE 2,3-AMINOMUTASE-RELATED"/>
    <property type="match status" value="1"/>
</dbReference>
<proteinExistence type="inferred from homology"/>
<organism evidence="18 19">
    <name type="scientific">Thermogutta terrifontis</name>
    <dbReference type="NCBI Taxonomy" id="1331910"/>
    <lineage>
        <taxon>Bacteria</taxon>
        <taxon>Pseudomonadati</taxon>
        <taxon>Planctomycetota</taxon>
        <taxon>Planctomycetia</taxon>
        <taxon>Pirellulales</taxon>
        <taxon>Thermoguttaceae</taxon>
        <taxon>Thermogutta</taxon>
    </lineage>
</organism>
<dbReference type="InterPro" id="IPR003739">
    <property type="entry name" value="Lys_aminomutase/Glu_NH3_mut"/>
</dbReference>
<keyword evidence="11 14" id="KW-0411">Iron-sulfur</keyword>
<evidence type="ECO:0000256" key="11">
    <source>
        <dbReference type="ARBA" id="ARBA00023014"/>
    </source>
</evidence>
<feature type="binding site" evidence="14">
    <location>
        <position position="133"/>
    </location>
    <ligand>
        <name>[4Fe-4S] cluster</name>
        <dbReference type="ChEBI" id="CHEBI:49883"/>
        <note>4Fe-4S-S-AdoMet</note>
    </ligand>
</feature>
<feature type="domain" description="Radical SAM core" evidence="17">
    <location>
        <begin position="119"/>
        <end position="354"/>
    </location>
</feature>
<dbReference type="NCBIfam" id="TIGR03821">
    <property type="entry name" value="EFP_modif_epmB"/>
    <property type="match status" value="1"/>
</dbReference>
<dbReference type="CDD" id="cd01335">
    <property type="entry name" value="Radical_SAM"/>
    <property type="match status" value="1"/>
</dbReference>
<evidence type="ECO:0000256" key="13">
    <source>
        <dbReference type="ARBA" id="ARBA00030756"/>
    </source>
</evidence>
<dbReference type="SFLD" id="SFLDF00314">
    <property type="entry name" value="L-lysine_2_3-aminomutase_(yjeK"/>
    <property type="match status" value="1"/>
</dbReference>
<feature type="compositionally biased region" description="Polar residues" evidence="16">
    <location>
        <begin position="1"/>
        <end position="11"/>
    </location>
</feature>
<dbReference type="EMBL" id="CP018477">
    <property type="protein sequence ID" value="ASV73332.1"/>
    <property type="molecule type" value="Genomic_DNA"/>
</dbReference>
<name>A0A286RBJ1_9BACT</name>
<dbReference type="NCBIfam" id="TIGR00238">
    <property type="entry name" value="KamA family radical SAM protein"/>
    <property type="match status" value="1"/>
</dbReference>
<evidence type="ECO:0000259" key="17">
    <source>
        <dbReference type="PROSITE" id="PS51918"/>
    </source>
</evidence>
<dbReference type="InterPro" id="IPR013785">
    <property type="entry name" value="Aldolase_TIM"/>
</dbReference>
<feature type="modified residue" description="N6-(pyridoxal phosphate)lysine" evidence="15">
    <location>
        <position position="357"/>
    </location>
</feature>
<evidence type="ECO:0000256" key="1">
    <source>
        <dbReference type="ARBA" id="ARBA00001352"/>
    </source>
</evidence>
<dbReference type="SUPFAM" id="SSF102114">
    <property type="entry name" value="Radical SAM enzymes"/>
    <property type="match status" value="1"/>
</dbReference>
<evidence type="ECO:0000256" key="3">
    <source>
        <dbReference type="ARBA" id="ARBA00001966"/>
    </source>
</evidence>
<evidence type="ECO:0000256" key="4">
    <source>
        <dbReference type="ARBA" id="ARBA00008703"/>
    </source>
</evidence>
<comment type="cofactor">
    <cofactor evidence="2 15">
        <name>pyridoxal 5'-phosphate</name>
        <dbReference type="ChEBI" id="CHEBI:597326"/>
    </cofactor>
</comment>
<evidence type="ECO:0000313" key="19">
    <source>
        <dbReference type="Proteomes" id="UP000215086"/>
    </source>
</evidence>
<dbReference type="SFLD" id="SFLDG01070">
    <property type="entry name" value="PLP-dependent"/>
    <property type="match status" value="1"/>
</dbReference>
<keyword evidence="7" id="KW-0949">S-adenosyl-L-methionine</keyword>
<dbReference type="InterPro" id="IPR022462">
    <property type="entry name" value="EpmB"/>
</dbReference>
<dbReference type="OrthoDB" id="9768064at2"/>
<evidence type="ECO:0000256" key="16">
    <source>
        <dbReference type="SAM" id="MobiDB-lite"/>
    </source>
</evidence>
<keyword evidence="19" id="KW-1185">Reference proteome</keyword>
<evidence type="ECO:0000256" key="5">
    <source>
        <dbReference type="ARBA" id="ARBA00022363"/>
    </source>
</evidence>
<comment type="similarity">
    <text evidence="4">Belongs to the radical SAM superfamily. KamA family.</text>
</comment>
<dbReference type="GO" id="GO:0051539">
    <property type="term" value="F:4 iron, 4 sulfur cluster binding"/>
    <property type="evidence" value="ECO:0007669"/>
    <property type="project" value="UniProtKB-KW"/>
</dbReference>
<comment type="cofactor">
    <cofactor evidence="3">
        <name>[4Fe-4S] cluster</name>
        <dbReference type="ChEBI" id="CHEBI:49883"/>
    </cofactor>
</comment>
<evidence type="ECO:0000256" key="15">
    <source>
        <dbReference type="PIRSR" id="PIRSR603739-50"/>
    </source>
</evidence>
<dbReference type="InterPro" id="IPR007197">
    <property type="entry name" value="rSAM"/>
</dbReference>
<accession>A0A286RBJ1</accession>
<reference evidence="18 19" key="1">
    <citation type="journal article" name="Front. Microbiol.">
        <title>Sugar Metabolism of the First Thermophilic Planctomycete Thermogutta terrifontis: Comparative Genomic and Transcriptomic Approaches.</title>
        <authorList>
            <person name="Elcheninov A.G."/>
            <person name="Menzel P."/>
            <person name="Gudbergsdottir S.R."/>
            <person name="Slesarev A.I."/>
            <person name="Kadnikov V.V."/>
            <person name="Krogh A."/>
            <person name="Bonch-Osmolovskaya E.A."/>
            <person name="Peng X."/>
            <person name="Kublanov I.V."/>
        </authorList>
    </citation>
    <scope>NUCLEOTIDE SEQUENCE [LARGE SCALE GENOMIC DNA]</scope>
    <source>
        <strain evidence="18 19">R1</strain>
    </source>
</reference>
<evidence type="ECO:0000256" key="7">
    <source>
        <dbReference type="ARBA" id="ARBA00022691"/>
    </source>
</evidence>
<keyword evidence="8 14" id="KW-0479">Metal-binding</keyword>
<evidence type="ECO:0000256" key="12">
    <source>
        <dbReference type="ARBA" id="ARBA00023235"/>
    </source>
</evidence>